<dbReference type="AlphaFoldDB" id="A0A1H6DXP9"/>
<proteinExistence type="predicted"/>
<sequence length="298" mass="31609">MSDGVHQASGSGPGVRGAGADDALADGVRPRRPRERCDCPQPFGFEDLPEGGGEERSRSWIRSRGPAMRAPMFMARLWACRRVQDLVGCVVTPARCSLWVPCSMKISRYSALGSSVSTTRRSQAMIAWAWAVRNCRQVGPSRRGAGSMPAAYRISHTVEAAIGWPRRANSPWILRCPPVGFSRAIRVISALTGGRVPGSPGRLLFVKVHLRATRLRCQRRIVAGMAGNISATGGGGPAAITPPARAGRRDPAAVGRRADGGAPGSHDGAPTAQRPWTGQRGPVPSAGRTRPSSTVGKR</sequence>
<gene>
    <name evidence="2" type="ORF">SAMN05444920_106459</name>
</gene>
<keyword evidence="3" id="KW-1185">Reference proteome</keyword>
<protein>
    <submittedName>
        <fullName evidence="2">Uncharacterized protein</fullName>
    </submittedName>
</protein>
<evidence type="ECO:0000256" key="1">
    <source>
        <dbReference type="SAM" id="MobiDB-lite"/>
    </source>
</evidence>
<feature type="region of interest" description="Disordered" evidence="1">
    <location>
        <begin position="227"/>
        <end position="298"/>
    </location>
</feature>
<name>A0A1H6DXP9_9ACTN</name>
<feature type="compositionally biased region" description="Low complexity" evidence="1">
    <location>
        <begin position="18"/>
        <end position="27"/>
    </location>
</feature>
<evidence type="ECO:0000313" key="2">
    <source>
        <dbReference type="EMBL" id="SEG89493.1"/>
    </source>
</evidence>
<feature type="compositionally biased region" description="Basic and acidic residues" evidence="1">
    <location>
        <begin position="247"/>
        <end position="259"/>
    </location>
</feature>
<feature type="region of interest" description="Disordered" evidence="1">
    <location>
        <begin position="1"/>
        <end position="37"/>
    </location>
</feature>
<evidence type="ECO:0000313" key="3">
    <source>
        <dbReference type="Proteomes" id="UP000236732"/>
    </source>
</evidence>
<reference evidence="2 3" key="1">
    <citation type="submission" date="2016-10" db="EMBL/GenBank/DDBJ databases">
        <authorList>
            <person name="de Groot N.N."/>
        </authorList>
    </citation>
    <scope>NUCLEOTIDE SEQUENCE [LARGE SCALE GENOMIC DNA]</scope>
    <source>
        <strain evidence="2 3">CGMCC 4.7037</strain>
    </source>
</reference>
<accession>A0A1H6DXP9</accession>
<organism evidence="2 3">
    <name type="scientific">Nonomuraea solani</name>
    <dbReference type="NCBI Taxonomy" id="1144553"/>
    <lineage>
        <taxon>Bacteria</taxon>
        <taxon>Bacillati</taxon>
        <taxon>Actinomycetota</taxon>
        <taxon>Actinomycetes</taxon>
        <taxon>Streptosporangiales</taxon>
        <taxon>Streptosporangiaceae</taxon>
        <taxon>Nonomuraea</taxon>
    </lineage>
</organism>
<dbReference type="EMBL" id="FNVT01000006">
    <property type="protein sequence ID" value="SEG89493.1"/>
    <property type="molecule type" value="Genomic_DNA"/>
</dbReference>
<dbReference type="Proteomes" id="UP000236732">
    <property type="component" value="Unassembled WGS sequence"/>
</dbReference>